<evidence type="ECO:0000259" key="8">
    <source>
        <dbReference type="Pfam" id="PF00892"/>
    </source>
</evidence>
<dbReference type="RefSeq" id="WP_323076037.1">
    <property type="nucleotide sequence ID" value="NZ_CBCSKM010000007.1"/>
</dbReference>
<dbReference type="InterPro" id="IPR051258">
    <property type="entry name" value="Diverse_Substrate_Transporter"/>
</dbReference>
<dbReference type="Pfam" id="PF00892">
    <property type="entry name" value="EamA"/>
    <property type="match status" value="2"/>
</dbReference>
<feature type="transmembrane region" description="Helical" evidence="7">
    <location>
        <begin position="51"/>
        <end position="73"/>
    </location>
</feature>
<feature type="transmembrane region" description="Helical" evidence="7">
    <location>
        <begin position="170"/>
        <end position="188"/>
    </location>
</feature>
<dbReference type="Proteomes" id="UP001292216">
    <property type="component" value="Unassembled WGS sequence"/>
</dbReference>
<dbReference type="InterPro" id="IPR037185">
    <property type="entry name" value="EmrE-like"/>
</dbReference>
<evidence type="ECO:0000313" key="9">
    <source>
        <dbReference type="EMBL" id="MEA3568668.1"/>
    </source>
</evidence>
<dbReference type="InterPro" id="IPR000620">
    <property type="entry name" value="EamA_dom"/>
</dbReference>
<proteinExistence type="inferred from homology"/>
<comment type="caution">
    <text evidence="9">The sequence shown here is derived from an EMBL/GenBank/DDBJ whole genome shotgun (WGS) entry which is preliminary data.</text>
</comment>
<evidence type="ECO:0000256" key="1">
    <source>
        <dbReference type="ARBA" id="ARBA00004651"/>
    </source>
</evidence>
<keyword evidence="3" id="KW-1003">Cell membrane</keyword>
<keyword evidence="4 7" id="KW-0812">Transmembrane</keyword>
<evidence type="ECO:0000256" key="6">
    <source>
        <dbReference type="ARBA" id="ARBA00023136"/>
    </source>
</evidence>
<feature type="transmembrane region" description="Helical" evidence="7">
    <location>
        <begin position="195"/>
        <end position="215"/>
    </location>
</feature>
<dbReference type="PANTHER" id="PTHR42920:SF5">
    <property type="entry name" value="EAMA DOMAIN-CONTAINING PROTEIN"/>
    <property type="match status" value="1"/>
</dbReference>
<reference evidence="9 10" key="1">
    <citation type="submission" date="2023-12" db="EMBL/GenBank/DDBJ databases">
        <title>Whole genome sequencing of Paenibacillus phoenicis isolated from the Phoenix Mars Lander spacecraft assembly facility.</title>
        <authorList>
            <person name="Garcia A."/>
            <person name="Venkateswaran K."/>
        </authorList>
    </citation>
    <scope>NUCLEOTIDE SEQUENCE [LARGE SCALE GENOMIC DNA]</scope>
    <source>
        <strain evidence="9 10">3PO2SA</strain>
    </source>
</reference>
<comment type="subcellular location">
    <subcellularLocation>
        <location evidence="1">Cell membrane</location>
        <topology evidence="1">Multi-pass membrane protein</topology>
    </subcellularLocation>
</comment>
<name>A0ABU5PFH6_9BACL</name>
<keyword evidence="6 7" id="KW-0472">Membrane</keyword>
<feature type="transmembrane region" description="Helical" evidence="7">
    <location>
        <begin position="265"/>
        <end position="283"/>
    </location>
</feature>
<feature type="transmembrane region" description="Helical" evidence="7">
    <location>
        <begin position="289"/>
        <end position="307"/>
    </location>
</feature>
<feature type="transmembrane region" description="Helical" evidence="7">
    <location>
        <begin position="85"/>
        <end position="108"/>
    </location>
</feature>
<feature type="transmembrane region" description="Helical" evidence="7">
    <location>
        <begin position="22"/>
        <end position="45"/>
    </location>
</feature>
<dbReference type="SUPFAM" id="SSF103481">
    <property type="entry name" value="Multidrug resistance efflux transporter EmrE"/>
    <property type="match status" value="2"/>
</dbReference>
<gene>
    <name evidence="9" type="ORF">U9M73_01480</name>
</gene>
<feature type="domain" description="EamA" evidence="8">
    <location>
        <begin position="23"/>
        <end position="156"/>
    </location>
</feature>
<keyword evidence="10" id="KW-1185">Reference proteome</keyword>
<dbReference type="PANTHER" id="PTHR42920">
    <property type="entry name" value="OS03G0707200 PROTEIN-RELATED"/>
    <property type="match status" value="1"/>
</dbReference>
<feature type="transmembrane region" description="Helical" evidence="7">
    <location>
        <begin position="114"/>
        <end position="133"/>
    </location>
</feature>
<evidence type="ECO:0000256" key="7">
    <source>
        <dbReference type="SAM" id="Phobius"/>
    </source>
</evidence>
<sequence length="323" mass="34611">MKIDEHPASTFMNKPAANRTRLADLALLFVAFMWGCTFLIVQHAVRVLPPLAFNGIRFIGAALLLALIISVFYRQEWKQLSWRMMGHAALLGLFLFLGYTFQTVGLLYTSTSNAGFITGLSVVIVPFLSFWLLKHQISRFTWISAILAAAGLYLLAFAGSSGLVLNLGDALVFLCAVGFGLHVAYTGVFAPRYPALPLASLQMAVVGVLSAAGSLLFERTASWSETAGQLMQPEVWLALLVSIGPTSAFAFWIQTVCQKFTSPSRVAVIFAMEPVFAAATGVLFGGEQLGWATGLGCLCILGGMLLAELKSGGVESESPESVG</sequence>
<dbReference type="Gene3D" id="1.10.3730.20">
    <property type="match status" value="1"/>
</dbReference>
<evidence type="ECO:0000256" key="4">
    <source>
        <dbReference type="ARBA" id="ARBA00022692"/>
    </source>
</evidence>
<dbReference type="EMBL" id="JAYERP010000001">
    <property type="protein sequence ID" value="MEA3568668.1"/>
    <property type="molecule type" value="Genomic_DNA"/>
</dbReference>
<organism evidence="9 10">
    <name type="scientific">Paenibacillus phoenicis</name>
    <dbReference type="NCBI Taxonomy" id="554117"/>
    <lineage>
        <taxon>Bacteria</taxon>
        <taxon>Bacillati</taxon>
        <taxon>Bacillota</taxon>
        <taxon>Bacilli</taxon>
        <taxon>Bacillales</taxon>
        <taxon>Paenibacillaceae</taxon>
        <taxon>Paenibacillus</taxon>
    </lineage>
</organism>
<feature type="transmembrane region" description="Helical" evidence="7">
    <location>
        <begin position="140"/>
        <end position="158"/>
    </location>
</feature>
<keyword evidence="5 7" id="KW-1133">Transmembrane helix</keyword>
<evidence type="ECO:0000256" key="3">
    <source>
        <dbReference type="ARBA" id="ARBA00022475"/>
    </source>
</evidence>
<evidence type="ECO:0000256" key="5">
    <source>
        <dbReference type="ARBA" id="ARBA00022989"/>
    </source>
</evidence>
<evidence type="ECO:0000313" key="10">
    <source>
        <dbReference type="Proteomes" id="UP001292216"/>
    </source>
</evidence>
<comment type="similarity">
    <text evidence="2">Belongs to the EamA transporter family.</text>
</comment>
<protein>
    <submittedName>
        <fullName evidence="9">DMT family transporter</fullName>
    </submittedName>
</protein>
<feature type="domain" description="EamA" evidence="8">
    <location>
        <begin position="167"/>
        <end position="306"/>
    </location>
</feature>
<evidence type="ECO:0000256" key="2">
    <source>
        <dbReference type="ARBA" id="ARBA00007362"/>
    </source>
</evidence>
<feature type="transmembrane region" description="Helical" evidence="7">
    <location>
        <begin position="235"/>
        <end position="253"/>
    </location>
</feature>
<accession>A0ABU5PFH6</accession>